<protein>
    <submittedName>
        <fullName evidence="1">Uncharacterized protein</fullName>
    </submittedName>
</protein>
<reference evidence="1" key="1">
    <citation type="submission" date="2023-10" db="EMBL/GenBank/DDBJ databases">
        <title>Genome assemblies of two species of porcelain crab, Petrolisthes cinctipes and Petrolisthes manimaculis (Anomura: Porcellanidae).</title>
        <authorList>
            <person name="Angst P."/>
        </authorList>
    </citation>
    <scope>NUCLEOTIDE SEQUENCE</scope>
    <source>
        <strain evidence="1">PB745_01</strain>
        <tissue evidence="1">Gill</tissue>
    </source>
</reference>
<accession>A0AAE1BY19</accession>
<proteinExistence type="predicted"/>
<dbReference type="EMBL" id="JAWQEG010005374">
    <property type="protein sequence ID" value="KAK3858227.1"/>
    <property type="molecule type" value="Genomic_DNA"/>
</dbReference>
<sequence>MNNLNEIVGCFSGAALVVAVGGVGAGVGSGRVISPAQPVSQLSAGRAHTPLRTQPVDFLRSCACEVDHNRQARRCDVGRGRSASRALRLAERVLTDQSVLLAGVDRWCGGHDLAVASVGANARSEG</sequence>
<keyword evidence="2" id="KW-1185">Reference proteome</keyword>
<dbReference type="Proteomes" id="UP001286313">
    <property type="component" value="Unassembled WGS sequence"/>
</dbReference>
<dbReference type="AlphaFoldDB" id="A0AAE1BY19"/>
<gene>
    <name evidence="1" type="ORF">Pcinc_035572</name>
</gene>
<organism evidence="1 2">
    <name type="scientific">Petrolisthes cinctipes</name>
    <name type="common">Flat porcelain crab</name>
    <dbReference type="NCBI Taxonomy" id="88211"/>
    <lineage>
        <taxon>Eukaryota</taxon>
        <taxon>Metazoa</taxon>
        <taxon>Ecdysozoa</taxon>
        <taxon>Arthropoda</taxon>
        <taxon>Crustacea</taxon>
        <taxon>Multicrustacea</taxon>
        <taxon>Malacostraca</taxon>
        <taxon>Eumalacostraca</taxon>
        <taxon>Eucarida</taxon>
        <taxon>Decapoda</taxon>
        <taxon>Pleocyemata</taxon>
        <taxon>Anomura</taxon>
        <taxon>Galatheoidea</taxon>
        <taxon>Porcellanidae</taxon>
        <taxon>Petrolisthes</taxon>
    </lineage>
</organism>
<comment type="caution">
    <text evidence="1">The sequence shown here is derived from an EMBL/GenBank/DDBJ whole genome shotgun (WGS) entry which is preliminary data.</text>
</comment>
<name>A0AAE1BY19_PETCI</name>
<evidence type="ECO:0000313" key="1">
    <source>
        <dbReference type="EMBL" id="KAK3858227.1"/>
    </source>
</evidence>
<evidence type="ECO:0000313" key="2">
    <source>
        <dbReference type="Proteomes" id="UP001286313"/>
    </source>
</evidence>